<keyword evidence="1" id="KW-0732">Signal</keyword>
<gene>
    <name evidence="2" type="ORF">GCM10023095_29060</name>
</gene>
<proteinExistence type="predicted"/>
<organism evidence="2 3">
    <name type="scientific">Pseudaeromonas paramecii</name>
    <dbReference type="NCBI Taxonomy" id="2138166"/>
    <lineage>
        <taxon>Bacteria</taxon>
        <taxon>Pseudomonadati</taxon>
        <taxon>Pseudomonadota</taxon>
        <taxon>Gammaproteobacteria</taxon>
        <taxon>Aeromonadales</taxon>
        <taxon>Aeromonadaceae</taxon>
        <taxon>Pseudaeromonas</taxon>
    </lineage>
</organism>
<feature type="signal peptide" evidence="1">
    <location>
        <begin position="1"/>
        <end position="24"/>
    </location>
</feature>
<sequence>MNYTVYSMSKGLLAWTMISLLAYANSTHAIGRKPSWVFSRPADRYITYSVYSSEPSECHDAPISVMDLTYDAMLELLKKRAIGVSDDNVIIYPCSVAVENRFYTDFVVNESEPVILLSHVNVVGIRTDQKEVGDNPYVFFHGKLDADVYFYFMPPSVQNKLVIKAGARQSDCVVQENKEARWRESLLDYVKSAKLENKNEQLQAFENMLVTYRCMLFERGSEWQVNHMGNNFKYTRFWWIDELRWGGMSTSVADYIYKPILDEVYEFIDGAMNGDKLPVPRIVSIMAKRMSREQVKLLYGKIKDVMEQNPALIKNKNFRLMLIFLVDIDTEEGKEVMRMRDSLINSVSFN</sequence>
<dbReference type="EMBL" id="BAABFC010000023">
    <property type="protein sequence ID" value="GAA4503176.1"/>
    <property type="molecule type" value="Genomic_DNA"/>
</dbReference>
<reference evidence="3" key="1">
    <citation type="journal article" date="2019" name="Int. J. Syst. Evol. Microbiol.">
        <title>The Global Catalogue of Microorganisms (GCM) 10K type strain sequencing project: providing services to taxonomists for standard genome sequencing and annotation.</title>
        <authorList>
            <consortium name="The Broad Institute Genomics Platform"/>
            <consortium name="The Broad Institute Genome Sequencing Center for Infectious Disease"/>
            <person name="Wu L."/>
            <person name="Ma J."/>
        </authorList>
    </citation>
    <scope>NUCLEOTIDE SEQUENCE [LARGE SCALE GENOMIC DNA]</scope>
    <source>
        <strain evidence="3">JCM 32226</strain>
    </source>
</reference>
<keyword evidence="3" id="KW-1185">Reference proteome</keyword>
<feature type="chain" id="PRO_5046689227" evidence="1">
    <location>
        <begin position="25"/>
        <end position="350"/>
    </location>
</feature>
<evidence type="ECO:0000313" key="3">
    <source>
        <dbReference type="Proteomes" id="UP001501321"/>
    </source>
</evidence>
<accession>A0ABP8QJB7</accession>
<name>A0ABP8QJB7_9GAMM</name>
<dbReference type="RefSeq" id="WP_345014418.1">
    <property type="nucleotide sequence ID" value="NZ_BAABFC010000023.1"/>
</dbReference>
<dbReference type="Proteomes" id="UP001501321">
    <property type="component" value="Unassembled WGS sequence"/>
</dbReference>
<protein>
    <submittedName>
        <fullName evidence="2">Uncharacterized protein</fullName>
    </submittedName>
</protein>
<comment type="caution">
    <text evidence="2">The sequence shown here is derived from an EMBL/GenBank/DDBJ whole genome shotgun (WGS) entry which is preliminary data.</text>
</comment>
<evidence type="ECO:0000256" key="1">
    <source>
        <dbReference type="SAM" id="SignalP"/>
    </source>
</evidence>
<evidence type="ECO:0000313" key="2">
    <source>
        <dbReference type="EMBL" id="GAA4503176.1"/>
    </source>
</evidence>